<dbReference type="Pfam" id="PF04101">
    <property type="entry name" value="Glyco_tran_28_C"/>
    <property type="match status" value="1"/>
</dbReference>
<dbReference type="InterPro" id="IPR007235">
    <property type="entry name" value="Glyco_trans_28_C"/>
</dbReference>
<proteinExistence type="inferred from homology"/>
<evidence type="ECO:0000256" key="4">
    <source>
        <dbReference type="ARBA" id="ARBA00022679"/>
    </source>
</evidence>
<evidence type="ECO:0000256" key="1">
    <source>
        <dbReference type="ARBA" id="ARBA00004370"/>
    </source>
</evidence>
<dbReference type="AlphaFoldDB" id="A0A1G8GVE8"/>
<keyword evidence="4 7" id="KW-0808">Transferase</keyword>
<organism evidence="7 8">
    <name type="scientific">Proteiniclasticum ruminis</name>
    <dbReference type="NCBI Taxonomy" id="398199"/>
    <lineage>
        <taxon>Bacteria</taxon>
        <taxon>Bacillati</taxon>
        <taxon>Bacillota</taxon>
        <taxon>Clostridia</taxon>
        <taxon>Eubacteriales</taxon>
        <taxon>Clostridiaceae</taxon>
        <taxon>Proteiniclasticum</taxon>
    </lineage>
</organism>
<comment type="subcellular location">
    <subcellularLocation>
        <location evidence="1">Membrane</location>
    </subcellularLocation>
</comment>
<evidence type="ECO:0000259" key="5">
    <source>
        <dbReference type="Pfam" id="PF04101"/>
    </source>
</evidence>
<dbReference type="GO" id="GO:0016758">
    <property type="term" value="F:hexosyltransferase activity"/>
    <property type="evidence" value="ECO:0007669"/>
    <property type="project" value="InterPro"/>
</dbReference>
<dbReference type="InterPro" id="IPR009695">
    <property type="entry name" value="Diacylglyc_glucosyltr_N"/>
</dbReference>
<dbReference type="GO" id="GO:0009247">
    <property type="term" value="P:glycolipid biosynthetic process"/>
    <property type="evidence" value="ECO:0007669"/>
    <property type="project" value="InterPro"/>
</dbReference>
<dbReference type="Proteomes" id="UP000183255">
    <property type="component" value="Unassembled WGS sequence"/>
</dbReference>
<evidence type="ECO:0000313" key="8">
    <source>
        <dbReference type="Proteomes" id="UP000183255"/>
    </source>
</evidence>
<dbReference type="PANTHER" id="PTHR43025:SF3">
    <property type="entry name" value="MONOGALACTOSYLDIACYLGLYCEROL SYNTHASE 1, CHLOROPLASTIC"/>
    <property type="match status" value="1"/>
</dbReference>
<gene>
    <name evidence="7" type="ORF">SAMN05421804_101378</name>
</gene>
<dbReference type="RefSeq" id="WP_031573338.1">
    <property type="nucleotide sequence ID" value="NZ_FNDZ01000001.1"/>
</dbReference>
<dbReference type="Gene3D" id="3.40.50.2000">
    <property type="entry name" value="Glycogen Phosphorylase B"/>
    <property type="match status" value="1"/>
</dbReference>
<dbReference type="GO" id="GO:0016020">
    <property type="term" value="C:membrane"/>
    <property type="evidence" value="ECO:0007669"/>
    <property type="project" value="UniProtKB-SubCell"/>
</dbReference>
<dbReference type="InterPro" id="IPR050519">
    <property type="entry name" value="Glycosyltransf_28_UgtP"/>
</dbReference>
<dbReference type="EMBL" id="FNDZ01000001">
    <property type="protein sequence ID" value="SDH98357.1"/>
    <property type="molecule type" value="Genomic_DNA"/>
</dbReference>
<evidence type="ECO:0000259" key="6">
    <source>
        <dbReference type="Pfam" id="PF06925"/>
    </source>
</evidence>
<sequence length="383" mass="43374">MRALILSVSTGGGHAKAAEAIKESIMKNEPQSEVQIIDTIKYISPFLDKIVVGTYLKSIRYYPSFFKFLYKHSDEEGRFTKSSTIGNDYLTNKLYPTIVDFEPDILIATHAFTAQILSILRKKFQWHKPSLVVMTDYASHAFWVHRNVDAYIVSNEDMIEELALRGRDKNQIYPYGIPISEKFLNISDRESILSKYNLSQDKKIITIMGGSLGIGNIEEILNEILKIKKPYQIIVLTGKNEKLYEKMSELQTRCDHCLTPLEYCEEMNDILSITDLLITKPGGLTLTESFITGTPLAIYSAIPGHEVQNADYLIRHGLAVDLGTGEHCGPLIENLLEDGSFLQSMKEKSKTNAKPLAAQHIFELCKELIEEKSLLMDTKRIDL</sequence>
<feature type="domain" description="Glycosyl transferase family 28 C-terminal" evidence="5">
    <location>
        <begin position="204"/>
        <end position="360"/>
    </location>
</feature>
<name>A0A1G8GVE8_9CLOT</name>
<protein>
    <submittedName>
        <fullName evidence="7">Processive 1,2-diacylglycerol beta-glucosyltransferase</fullName>
    </submittedName>
</protein>
<dbReference type="SUPFAM" id="SSF53756">
    <property type="entry name" value="UDP-Glycosyltransferase/glycogen phosphorylase"/>
    <property type="match status" value="1"/>
</dbReference>
<feature type="domain" description="Diacylglycerol glucosyltransferase N-terminal" evidence="6">
    <location>
        <begin position="14"/>
        <end position="179"/>
    </location>
</feature>
<evidence type="ECO:0000256" key="2">
    <source>
        <dbReference type="ARBA" id="ARBA00006962"/>
    </source>
</evidence>
<comment type="similarity">
    <text evidence="2">Belongs to the glycosyltransferase 28 family.</text>
</comment>
<reference evidence="7 8" key="1">
    <citation type="submission" date="2016-10" db="EMBL/GenBank/DDBJ databases">
        <authorList>
            <person name="de Groot N.N."/>
        </authorList>
    </citation>
    <scope>NUCLEOTIDE SEQUENCE [LARGE SCALE GENOMIC DNA]</scope>
    <source>
        <strain evidence="7 8">CGMCC 1.5058</strain>
    </source>
</reference>
<evidence type="ECO:0000313" key="7">
    <source>
        <dbReference type="EMBL" id="SDH98357.1"/>
    </source>
</evidence>
<dbReference type="Pfam" id="PF06925">
    <property type="entry name" value="MGDG_synth"/>
    <property type="match status" value="1"/>
</dbReference>
<evidence type="ECO:0000256" key="3">
    <source>
        <dbReference type="ARBA" id="ARBA00022676"/>
    </source>
</evidence>
<keyword evidence="3" id="KW-0328">Glycosyltransferase</keyword>
<accession>A0A1G8GVE8</accession>
<dbReference type="PANTHER" id="PTHR43025">
    <property type="entry name" value="MONOGALACTOSYLDIACYLGLYCEROL SYNTHASE"/>
    <property type="match status" value="1"/>
</dbReference>